<dbReference type="PANTHER" id="PTHR42988:SF2">
    <property type="entry name" value="CYCLIC NUCLEOTIDE PHOSPHODIESTERASE CBUA0032-RELATED"/>
    <property type="match status" value="1"/>
</dbReference>
<keyword evidence="8" id="KW-1185">Reference proteome</keyword>
<name>A0A1G9BMQ1_ACTMZ</name>
<evidence type="ECO:0000256" key="4">
    <source>
        <dbReference type="ARBA" id="ARBA00025742"/>
    </source>
</evidence>
<comment type="similarity">
    <text evidence="4">Belongs to the cyclic nucleotide phosphodiesterase class-III family.</text>
</comment>
<dbReference type="GO" id="GO:0046872">
    <property type="term" value="F:metal ion binding"/>
    <property type="evidence" value="ECO:0007669"/>
    <property type="project" value="UniProtKB-KW"/>
</dbReference>
<dbReference type="Gene3D" id="3.60.21.10">
    <property type="match status" value="1"/>
</dbReference>
<protein>
    <submittedName>
        <fullName evidence="7">Calcineurin-like phosphoesterase</fullName>
    </submittedName>
</protein>
<evidence type="ECO:0000256" key="5">
    <source>
        <dbReference type="SAM" id="MobiDB-lite"/>
    </source>
</evidence>
<feature type="domain" description="Calcineurin-like phosphoesterase" evidence="6">
    <location>
        <begin position="2"/>
        <end position="79"/>
    </location>
</feature>
<dbReference type="InterPro" id="IPR004843">
    <property type="entry name" value="Calcineurin-like_PHP"/>
</dbReference>
<keyword evidence="1" id="KW-0479">Metal-binding</keyword>
<evidence type="ECO:0000259" key="6">
    <source>
        <dbReference type="Pfam" id="PF00149"/>
    </source>
</evidence>
<evidence type="ECO:0000256" key="2">
    <source>
        <dbReference type="ARBA" id="ARBA00022801"/>
    </source>
</evidence>
<keyword evidence="2" id="KW-0378">Hydrolase</keyword>
<organism evidence="7 8">
    <name type="scientific">Actinopolyspora mzabensis</name>
    <dbReference type="NCBI Taxonomy" id="995066"/>
    <lineage>
        <taxon>Bacteria</taxon>
        <taxon>Bacillati</taxon>
        <taxon>Actinomycetota</taxon>
        <taxon>Actinomycetes</taxon>
        <taxon>Actinopolysporales</taxon>
        <taxon>Actinopolysporaceae</taxon>
        <taxon>Actinopolyspora</taxon>
    </lineage>
</organism>
<dbReference type="SUPFAM" id="SSF56300">
    <property type="entry name" value="Metallo-dependent phosphatases"/>
    <property type="match status" value="1"/>
</dbReference>
<evidence type="ECO:0000313" key="7">
    <source>
        <dbReference type="EMBL" id="SDK40768.1"/>
    </source>
</evidence>
<dbReference type="AlphaFoldDB" id="A0A1G9BMQ1"/>
<feature type="region of interest" description="Disordered" evidence="5">
    <location>
        <begin position="67"/>
        <end position="106"/>
    </location>
</feature>
<sequence>MAQLSDPHLDGGEHSTSRFERVLDHLRTLSGALDAVVVTGDIANEDAADEYRRATELSELAFPVFSCPGNHDDRTTYRPRVAARRTRRHDTDQPGPPRGRNAVRAL</sequence>
<dbReference type="InterPro" id="IPR029052">
    <property type="entry name" value="Metallo-depent_PP-like"/>
</dbReference>
<dbReference type="EMBL" id="FNFM01000007">
    <property type="protein sequence ID" value="SDK40768.1"/>
    <property type="molecule type" value="Genomic_DNA"/>
</dbReference>
<dbReference type="PANTHER" id="PTHR42988">
    <property type="entry name" value="PHOSPHOHYDROLASE"/>
    <property type="match status" value="1"/>
</dbReference>
<evidence type="ECO:0000256" key="3">
    <source>
        <dbReference type="ARBA" id="ARBA00023004"/>
    </source>
</evidence>
<evidence type="ECO:0000256" key="1">
    <source>
        <dbReference type="ARBA" id="ARBA00022723"/>
    </source>
</evidence>
<dbReference type="InterPro" id="IPR050884">
    <property type="entry name" value="CNP_phosphodiesterase-III"/>
</dbReference>
<gene>
    <name evidence="7" type="ORF">SAMN04487820_107247</name>
</gene>
<dbReference type="Pfam" id="PF00149">
    <property type="entry name" value="Metallophos"/>
    <property type="match status" value="1"/>
</dbReference>
<keyword evidence="3" id="KW-0408">Iron</keyword>
<accession>A0A1G9BMQ1</accession>
<dbReference type="GO" id="GO:0016787">
    <property type="term" value="F:hydrolase activity"/>
    <property type="evidence" value="ECO:0007669"/>
    <property type="project" value="UniProtKB-KW"/>
</dbReference>
<reference evidence="8" key="1">
    <citation type="submission" date="2016-10" db="EMBL/GenBank/DDBJ databases">
        <authorList>
            <person name="Varghese N."/>
            <person name="Submissions S."/>
        </authorList>
    </citation>
    <scope>NUCLEOTIDE SEQUENCE [LARGE SCALE GENOMIC DNA]</scope>
    <source>
        <strain evidence="8">DSM 45460</strain>
    </source>
</reference>
<proteinExistence type="inferred from homology"/>
<dbReference type="Proteomes" id="UP000199213">
    <property type="component" value="Unassembled WGS sequence"/>
</dbReference>
<evidence type="ECO:0000313" key="8">
    <source>
        <dbReference type="Proteomes" id="UP000199213"/>
    </source>
</evidence>